<accession>A0AAN0WCE8</accession>
<dbReference type="AlphaFoldDB" id="A0AAN0WCE8"/>
<reference evidence="2" key="1">
    <citation type="submission" date="2015-01" db="EMBL/GenBank/DDBJ databases">
        <title>Comparative genome analysis of Bacillus coagulans HM-08, Clostridium butyricum HM-68, Bacillus subtilis HM-66 and Bacillus paralicheniformis BL-09.</title>
        <authorList>
            <person name="Zhang H."/>
        </authorList>
    </citation>
    <scope>NUCLEOTIDE SEQUENCE [LARGE SCALE GENOMIC DNA]</scope>
    <source>
        <strain evidence="2">HM-08</strain>
    </source>
</reference>
<dbReference type="EMBL" id="CP010525">
    <property type="protein sequence ID" value="AJO23431.1"/>
    <property type="molecule type" value="Genomic_DNA"/>
</dbReference>
<evidence type="ECO:0000313" key="1">
    <source>
        <dbReference type="EMBL" id="AJO23431.1"/>
    </source>
</evidence>
<name>A0AAN0WCE8_HEYCO</name>
<evidence type="ECO:0000313" key="2">
    <source>
        <dbReference type="Proteomes" id="UP000032024"/>
    </source>
</evidence>
<gene>
    <name evidence="1" type="ORF">SB48_HM08orf04198</name>
</gene>
<proteinExistence type="predicted"/>
<dbReference type="Proteomes" id="UP000032024">
    <property type="component" value="Chromosome"/>
</dbReference>
<protein>
    <submittedName>
        <fullName evidence="1">Uncharacterized protein</fullName>
    </submittedName>
</protein>
<organism evidence="1 2">
    <name type="scientific">Heyndrickxia coagulans</name>
    <name type="common">Weizmannia coagulans</name>
    <dbReference type="NCBI Taxonomy" id="1398"/>
    <lineage>
        <taxon>Bacteria</taxon>
        <taxon>Bacillati</taxon>
        <taxon>Bacillota</taxon>
        <taxon>Bacilli</taxon>
        <taxon>Bacillales</taxon>
        <taxon>Bacillaceae</taxon>
        <taxon>Heyndrickxia</taxon>
    </lineage>
</organism>
<sequence length="42" mass="5163">MIVCARIQNGLFWPKMPAKLNFFRKKMGPAFLKNYFEKKKWR</sequence>
<keyword evidence="2" id="KW-1185">Reference proteome</keyword>